<dbReference type="RefSeq" id="WP_062537398.1">
    <property type="nucleotide sequence ID" value="NZ_DF970235.1"/>
</dbReference>
<dbReference type="AlphaFoldDB" id="A0A0K8QPI9"/>
<organism evidence="2">
    <name type="scientific">Mizugakiibacter sediminis</name>
    <dbReference type="NCBI Taxonomy" id="1475481"/>
    <lineage>
        <taxon>Bacteria</taxon>
        <taxon>Pseudomonadati</taxon>
        <taxon>Pseudomonadota</taxon>
        <taxon>Gammaproteobacteria</taxon>
        <taxon>Lysobacterales</taxon>
        <taxon>Rhodanobacteraceae</taxon>
        <taxon>Mizugakiibacter</taxon>
    </lineage>
</organism>
<dbReference type="OrthoDB" id="5401711at2"/>
<dbReference type="Gene3D" id="3.40.50.300">
    <property type="entry name" value="P-loop containing nucleotide triphosphate hydrolases"/>
    <property type="match status" value="1"/>
</dbReference>
<dbReference type="SUPFAM" id="SSF52540">
    <property type="entry name" value="P-loop containing nucleoside triphosphate hydrolases"/>
    <property type="match status" value="1"/>
</dbReference>
<dbReference type="InterPro" id="IPR048444">
    <property type="entry name" value="DNMK"/>
</dbReference>
<evidence type="ECO:0000313" key="2">
    <source>
        <dbReference type="EMBL" id="GAP66809.1"/>
    </source>
</evidence>
<dbReference type="EMBL" id="DF970235">
    <property type="protein sequence ID" value="GAP66809.1"/>
    <property type="molecule type" value="Genomic_DNA"/>
</dbReference>
<dbReference type="STRING" id="1475481.GCA_000953855_02171"/>
<sequence length="197" mass="21156">MILIGIAGGKRVGKSTLGQHLARRHRLLHTSFAEPIRAFVAGLLGGTLDDLEREKESPIAWLGGVTPRQMMQTLGTEWGRQMVHPDLWLLTALRRAYAAHGAVLSDVRFPNEAAAIRERGGFILRVDRPGFEPGADAHASERPLSMDLIDAVVVNNGSVEDLVLSAEGVLAGFGMIAKAHDMFEQGIPACMAVAGSD</sequence>
<protein>
    <recommendedName>
        <fullName evidence="4">Deoxynucleotide monophosphate kinase</fullName>
    </recommendedName>
</protein>
<evidence type="ECO:0008006" key="4">
    <source>
        <dbReference type="Google" id="ProtNLM"/>
    </source>
</evidence>
<proteinExistence type="predicted"/>
<evidence type="ECO:0000313" key="1">
    <source>
        <dbReference type="EMBL" id="GAN43846.1"/>
    </source>
</evidence>
<dbReference type="HOGENOM" id="CLU_100964_0_0_6"/>
<accession>A0A0K8QPI9</accession>
<dbReference type="Proteomes" id="UP000253740">
    <property type="component" value="Unassembled WGS sequence"/>
</dbReference>
<evidence type="ECO:0000313" key="3">
    <source>
        <dbReference type="Proteomes" id="UP000253740"/>
    </source>
</evidence>
<dbReference type="InterPro" id="IPR027417">
    <property type="entry name" value="P-loop_NTPase"/>
</dbReference>
<dbReference type="Pfam" id="PF21448">
    <property type="entry name" value="DNMK"/>
    <property type="match status" value="1"/>
</dbReference>
<keyword evidence="3" id="KW-1185">Reference proteome</keyword>
<reference evidence="2" key="2">
    <citation type="submission" date="2015-08" db="EMBL/GenBank/DDBJ databases">
        <title>Complete DNA Sequence of Pseudomonas syringae pv. actinidiae, the Causal Agent of Kiwifruit Canker Disease.</title>
        <authorList>
            <person name="Rikkerink E.H.A."/>
            <person name="Fineran P.C."/>
        </authorList>
    </citation>
    <scope>NUCLEOTIDE SEQUENCE</scope>
    <source>
        <strain evidence="2">SkMP5</strain>
    </source>
</reference>
<gene>
    <name evidence="1" type="ORF">MBSD_0359</name>
    <name evidence="2" type="ORF">MBSD_n2124</name>
</gene>
<reference evidence="1" key="1">
    <citation type="submission" date="2015-03" db="EMBL/GenBank/DDBJ databases">
        <title>Draft genome sequence of Mizugakiibacter sediminis skMP5.</title>
        <authorList>
            <person name="Watanabe T."/>
            <person name="Kojima H."/>
            <person name="Fukui M."/>
        </authorList>
    </citation>
    <scope>NUCLEOTIDE SEQUENCE</scope>
    <source>
        <strain evidence="1">SkMP5</strain>
    </source>
</reference>
<dbReference type="EMBL" id="DF952378">
    <property type="protein sequence ID" value="GAN43846.1"/>
    <property type="molecule type" value="Genomic_DNA"/>
</dbReference>
<name>A0A0K8QPI9_9GAMM</name>